<feature type="compositionally biased region" description="Basic and acidic residues" evidence="3">
    <location>
        <begin position="147"/>
        <end position="160"/>
    </location>
</feature>
<protein>
    <recommendedName>
        <fullName evidence="6">SPT2 chromatin protein</fullName>
    </recommendedName>
</protein>
<proteinExistence type="inferred from homology"/>
<dbReference type="InterPro" id="IPR013256">
    <property type="entry name" value="Chromatin_SPT2"/>
</dbReference>
<dbReference type="AlphaFoldDB" id="A0A8H4RPK1"/>
<keyword evidence="2" id="KW-0175">Coiled coil</keyword>
<comment type="caution">
    <text evidence="4">The sequence shown here is derived from an EMBL/GenBank/DDBJ whole genome shotgun (WGS) entry which is preliminary data.</text>
</comment>
<evidence type="ECO:0000313" key="4">
    <source>
        <dbReference type="EMBL" id="KAF4632635.1"/>
    </source>
</evidence>
<reference evidence="4 5" key="1">
    <citation type="submission" date="2020-03" db="EMBL/GenBank/DDBJ databases">
        <title>Draft Genome Sequence of Cudoniella acicularis.</title>
        <authorList>
            <person name="Buettner E."/>
            <person name="Kellner H."/>
        </authorList>
    </citation>
    <scope>NUCLEOTIDE SEQUENCE [LARGE SCALE GENOMIC DNA]</scope>
    <source>
        <strain evidence="4 5">DSM 108380</strain>
    </source>
</reference>
<dbReference type="OrthoDB" id="5430658at2759"/>
<feature type="region of interest" description="Disordered" evidence="3">
    <location>
        <begin position="134"/>
        <end position="182"/>
    </location>
</feature>
<feature type="compositionally biased region" description="Low complexity" evidence="3">
    <location>
        <begin position="85"/>
        <end position="94"/>
    </location>
</feature>
<keyword evidence="5" id="KW-1185">Reference proteome</keyword>
<evidence type="ECO:0000313" key="5">
    <source>
        <dbReference type="Proteomes" id="UP000566819"/>
    </source>
</evidence>
<evidence type="ECO:0000256" key="3">
    <source>
        <dbReference type="SAM" id="MobiDB-lite"/>
    </source>
</evidence>
<feature type="region of interest" description="Disordered" evidence="3">
    <location>
        <begin position="1"/>
        <end position="120"/>
    </location>
</feature>
<feature type="compositionally biased region" description="Low complexity" evidence="3">
    <location>
        <begin position="238"/>
        <end position="247"/>
    </location>
</feature>
<evidence type="ECO:0000256" key="2">
    <source>
        <dbReference type="ARBA" id="ARBA00023054"/>
    </source>
</evidence>
<accession>A0A8H4RPK1</accession>
<dbReference type="SMART" id="SM00784">
    <property type="entry name" value="SPT2"/>
    <property type="match status" value="1"/>
</dbReference>
<feature type="compositionally biased region" description="Acidic residues" evidence="3">
    <location>
        <begin position="273"/>
        <end position="286"/>
    </location>
</feature>
<feature type="region of interest" description="Disordered" evidence="3">
    <location>
        <begin position="219"/>
        <end position="345"/>
    </location>
</feature>
<feature type="compositionally biased region" description="Low complexity" evidence="3">
    <location>
        <begin position="46"/>
        <end position="57"/>
    </location>
</feature>
<sequence length="345" mass="37194">MPIGDLLASITGEPSPTQATAPPFPTKRKTSDGDPLRRPGDKLQRTGSGTSSTANTSRPIGHSSRPSTVDTSMSRMKLGPNGRVSSAMSPSSSSTFKNGQPTPPPSDAPAVPAKPPKKGSYAEIMARGKVAQATMGQVGKIQHKRIEKLPTKKEREEMRAQKSAKLQKNIGPGGKFRNTPGAAAINGKAQVVEGRVGGKANGKPAEPVVEKKVKKAALATTGYSGTARPRPGAGKLPSKSSSHVSSSRYDRGPDRDRYRDDRYSSSKRYTYASEEDEEEEDDEEGYASEASSDMEAAAFEVDEEEELAARIARKEDAEALAEENRLKREKAEKKRRLEAMAKKRR</sequence>
<feature type="compositionally biased region" description="Basic and acidic residues" evidence="3">
    <location>
        <begin position="29"/>
        <end position="44"/>
    </location>
</feature>
<feature type="compositionally biased region" description="Basic and acidic residues" evidence="3">
    <location>
        <begin position="312"/>
        <end position="345"/>
    </location>
</feature>
<comment type="similarity">
    <text evidence="1">Belongs to the SPT2 family.</text>
</comment>
<evidence type="ECO:0000256" key="1">
    <source>
        <dbReference type="ARBA" id="ARBA00006461"/>
    </source>
</evidence>
<gene>
    <name evidence="4" type="ORF">G7Y89_g5481</name>
</gene>
<feature type="compositionally biased region" description="Polar residues" evidence="3">
    <location>
        <begin position="64"/>
        <end position="74"/>
    </location>
</feature>
<feature type="compositionally biased region" description="Basic and acidic residues" evidence="3">
    <location>
        <begin position="248"/>
        <end position="264"/>
    </location>
</feature>
<name>A0A8H4RPK1_9HELO</name>
<organism evidence="4 5">
    <name type="scientific">Cudoniella acicularis</name>
    <dbReference type="NCBI Taxonomy" id="354080"/>
    <lineage>
        <taxon>Eukaryota</taxon>
        <taxon>Fungi</taxon>
        <taxon>Dikarya</taxon>
        <taxon>Ascomycota</taxon>
        <taxon>Pezizomycotina</taxon>
        <taxon>Leotiomycetes</taxon>
        <taxon>Helotiales</taxon>
        <taxon>Tricladiaceae</taxon>
        <taxon>Cudoniella</taxon>
    </lineage>
</organism>
<dbReference type="EMBL" id="JAAMPI010000329">
    <property type="protein sequence ID" value="KAF4632635.1"/>
    <property type="molecule type" value="Genomic_DNA"/>
</dbReference>
<evidence type="ECO:0008006" key="6">
    <source>
        <dbReference type="Google" id="ProtNLM"/>
    </source>
</evidence>
<feature type="compositionally biased region" description="Low complexity" evidence="3">
    <location>
        <begin position="287"/>
        <end position="299"/>
    </location>
</feature>
<dbReference type="Proteomes" id="UP000566819">
    <property type="component" value="Unassembled WGS sequence"/>
</dbReference>